<keyword evidence="6" id="KW-0411">Iron-sulfur</keyword>
<reference evidence="8" key="1">
    <citation type="submission" date="2018-05" db="EMBL/GenBank/DDBJ databases">
        <authorList>
            <person name="Lanie J.A."/>
            <person name="Ng W.-L."/>
            <person name="Kazmierczak K.M."/>
            <person name="Andrzejewski T.M."/>
            <person name="Davidsen T.M."/>
            <person name="Wayne K.J."/>
            <person name="Tettelin H."/>
            <person name="Glass J.I."/>
            <person name="Rusch D."/>
            <person name="Podicherti R."/>
            <person name="Tsui H.-C.T."/>
            <person name="Winkler M.E."/>
        </authorList>
    </citation>
    <scope>NUCLEOTIDE SEQUENCE</scope>
</reference>
<accession>A0A382B7Q5</accession>
<dbReference type="AlphaFoldDB" id="A0A382B7Q5"/>
<dbReference type="Pfam" id="PF13186">
    <property type="entry name" value="SPASM"/>
    <property type="match status" value="1"/>
</dbReference>
<dbReference type="SUPFAM" id="SSF102114">
    <property type="entry name" value="Radical SAM enzymes"/>
    <property type="match status" value="1"/>
</dbReference>
<feature type="domain" description="Radical SAM core" evidence="7">
    <location>
        <begin position="75"/>
        <end position="301"/>
    </location>
</feature>
<proteinExistence type="predicted"/>
<organism evidence="8">
    <name type="scientific">marine metagenome</name>
    <dbReference type="NCBI Taxonomy" id="408172"/>
    <lineage>
        <taxon>unclassified sequences</taxon>
        <taxon>metagenomes</taxon>
        <taxon>ecological metagenomes</taxon>
    </lineage>
</organism>
<dbReference type="SFLD" id="SFLDS00029">
    <property type="entry name" value="Radical_SAM"/>
    <property type="match status" value="1"/>
</dbReference>
<dbReference type="PANTHER" id="PTHR11228">
    <property type="entry name" value="RADICAL SAM DOMAIN PROTEIN"/>
    <property type="match status" value="1"/>
</dbReference>
<dbReference type="InterPro" id="IPR058240">
    <property type="entry name" value="rSAM_sf"/>
</dbReference>
<gene>
    <name evidence="8" type="ORF">METZ01_LOCUS162679</name>
</gene>
<dbReference type="InterPro" id="IPR006638">
    <property type="entry name" value="Elp3/MiaA/NifB-like_rSAM"/>
</dbReference>
<dbReference type="PROSITE" id="PS51918">
    <property type="entry name" value="RADICAL_SAM"/>
    <property type="match status" value="1"/>
</dbReference>
<evidence type="ECO:0000256" key="2">
    <source>
        <dbReference type="ARBA" id="ARBA00022485"/>
    </source>
</evidence>
<dbReference type="Pfam" id="PF04055">
    <property type="entry name" value="Radical_SAM"/>
    <property type="match status" value="1"/>
</dbReference>
<keyword evidence="5" id="KW-0408">Iron</keyword>
<evidence type="ECO:0000256" key="4">
    <source>
        <dbReference type="ARBA" id="ARBA00022723"/>
    </source>
</evidence>
<name>A0A382B7Q5_9ZZZZ</name>
<keyword evidence="4" id="KW-0479">Metal-binding</keyword>
<dbReference type="EMBL" id="UINC01028587">
    <property type="protein sequence ID" value="SVB09825.1"/>
    <property type="molecule type" value="Genomic_DNA"/>
</dbReference>
<dbReference type="InterPro" id="IPR013785">
    <property type="entry name" value="Aldolase_TIM"/>
</dbReference>
<dbReference type="CDD" id="cd21109">
    <property type="entry name" value="SPASM"/>
    <property type="match status" value="1"/>
</dbReference>
<evidence type="ECO:0000313" key="8">
    <source>
        <dbReference type="EMBL" id="SVB09825.1"/>
    </source>
</evidence>
<sequence length="389" mass="44948">MVISKNSNAFGAAKRISARNDVDFDFKRQDDGWGKFDEDWSFSVHEVPPEFRTSKKYENFILAKQEEKEQKFILKSKPYHIEIEPTNICNLRCPLCSTGVDAVTRPKQKLKLENFKKLIDEIKDTALMVALQNWGEPTLVKDLPKMIRYATDAGIWTHMATNFSINYSDEWLQELIKSGIGRLKIDLDGTTQEVYEKYRVGGNLETLLKNTRRAIEIKKENKLKYPIIQARMIATKKNEHQINDFQKLAKELGVDEIEVGNIQLNPNTVADEWLPENKDYVYDTYMGETRNTPCHWPWSGLVINSDGGVTSCTIVDDPTSDFGNVFETSIMDVWNNEYYVSSRTTWTENAKRSKTTICNICKNDTHNKRLLRVGDTFSLTLNRNVKFKK</sequence>
<dbReference type="SMART" id="SM00729">
    <property type="entry name" value="Elp3"/>
    <property type="match status" value="1"/>
</dbReference>
<comment type="cofactor">
    <cofactor evidence="1">
        <name>[4Fe-4S] cluster</name>
        <dbReference type="ChEBI" id="CHEBI:49883"/>
    </cofactor>
</comment>
<evidence type="ECO:0000256" key="6">
    <source>
        <dbReference type="ARBA" id="ARBA00023014"/>
    </source>
</evidence>
<dbReference type="SFLD" id="SFLDG01067">
    <property type="entry name" value="SPASM/twitch_domain_containing"/>
    <property type="match status" value="1"/>
</dbReference>
<keyword evidence="2" id="KW-0004">4Fe-4S</keyword>
<dbReference type="InterPro" id="IPR007197">
    <property type="entry name" value="rSAM"/>
</dbReference>
<dbReference type="GO" id="GO:0003824">
    <property type="term" value="F:catalytic activity"/>
    <property type="evidence" value="ECO:0007669"/>
    <property type="project" value="InterPro"/>
</dbReference>
<dbReference type="GO" id="GO:0046872">
    <property type="term" value="F:metal ion binding"/>
    <property type="evidence" value="ECO:0007669"/>
    <property type="project" value="UniProtKB-KW"/>
</dbReference>
<protein>
    <recommendedName>
        <fullName evidence="7">Radical SAM core domain-containing protein</fullName>
    </recommendedName>
</protein>
<dbReference type="SFLD" id="SFLDG01387">
    <property type="entry name" value="BtrN-like_SPASM_domain_contain"/>
    <property type="match status" value="1"/>
</dbReference>
<keyword evidence="3" id="KW-0949">S-adenosyl-L-methionine</keyword>
<evidence type="ECO:0000256" key="1">
    <source>
        <dbReference type="ARBA" id="ARBA00001966"/>
    </source>
</evidence>
<dbReference type="Gene3D" id="3.20.20.70">
    <property type="entry name" value="Aldolase class I"/>
    <property type="match status" value="1"/>
</dbReference>
<dbReference type="GO" id="GO:0051536">
    <property type="term" value="F:iron-sulfur cluster binding"/>
    <property type="evidence" value="ECO:0007669"/>
    <property type="project" value="UniProtKB-KW"/>
</dbReference>
<evidence type="ECO:0000256" key="3">
    <source>
        <dbReference type="ARBA" id="ARBA00022691"/>
    </source>
</evidence>
<dbReference type="InterPro" id="IPR034391">
    <property type="entry name" value="AdoMet-like_SPASM_containing"/>
</dbReference>
<dbReference type="CDD" id="cd01335">
    <property type="entry name" value="Radical_SAM"/>
    <property type="match status" value="1"/>
</dbReference>
<dbReference type="InterPro" id="IPR050377">
    <property type="entry name" value="Radical_SAM_PqqE_MftC-like"/>
</dbReference>
<evidence type="ECO:0000256" key="5">
    <source>
        <dbReference type="ARBA" id="ARBA00023004"/>
    </source>
</evidence>
<dbReference type="InterPro" id="IPR023885">
    <property type="entry name" value="4Fe4S-binding_SPASM_dom"/>
</dbReference>
<evidence type="ECO:0000259" key="7">
    <source>
        <dbReference type="PROSITE" id="PS51918"/>
    </source>
</evidence>
<dbReference type="PANTHER" id="PTHR11228:SF7">
    <property type="entry name" value="PQQA PEPTIDE CYCLASE"/>
    <property type="match status" value="1"/>
</dbReference>